<comment type="caution">
    <text evidence="2">The sequence shown here is derived from an EMBL/GenBank/DDBJ whole genome shotgun (WGS) entry which is preliminary data.</text>
</comment>
<name>A0A9X2RQ48_9ACTN</name>
<reference evidence="2" key="1">
    <citation type="submission" date="2022-06" db="EMBL/GenBank/DDBJ databases">
        <title>WGS of actinobacteria.</title>
        <authorList>
            <person name="Thawai C."/>
        </authorList>
    </citation>
    <scope>NUCLEOTIDE SEQUENCE</scope>
    <source>
        <strain evidence="2">AA8</strain>
    </source>
</reference>
<dbReference type="Proteomes" id="UP001142374">
    <property type="component" value="Unassembled WGS sequence"/>
</dbReference>
<proteinExistence type="predicted"/>
<evidence type="ECO:0000313" key="3">
    <source>
        <dbReference type="Proteomes" id="UP001142374"/>
    </source>
</evidence>
<dbReference type="RefSeq" id="WP_256791713.1">
    <property type="nucleotide sequence ID" value="NZ_JANIID010000049.1"/>
</dbReference>
<feature type="signal peptide" evidence="1">
    <location>
        <begin position="1"/>
        <end position="29"/>
    </location>
</feature>
<gene>
    <name evidence="2" type="ORF">NQU55_33355</name>
</gene>
<sequence length="157" mass="16766">MKAGKSLAVATATVALGAGLAVTAPSAQAEPAARSVVTQTADLDTSVGHGVQASWKRIWGPYSHSPTKYWATGDFVPRSNALGAHARCWNGGDGTKLKIDIVRSSDKKVIAKGGWGYCTGDWMNVDTFRASPNQKHYMRISLSGKPHTIEARAYHKV</sequence>
<accession>A0A9X2RQ48</accession>
<protein>
    <recommendedName>
        <fullName evidence="4">Secreted protein</fullName>
    </recommendedName>
</protein>
<evidence type="ECO:0008006" key="4">
    <source>
        <dbReference type="Google" id="ProtNLM"/>
    </source>
</evidence>
<dbReference type="AlphaFoldDB" id="A0A9X2RQ48"/>
<keyword evidence="1" id="KW-0732">Signal</keyword>
<evidence type="ECO:0000313" key="2">
    <source>
        <dbReference type="EMBL" id="MCQ8774612.1"/>
    </source>
</evidence>
<feature type="chain" id="PRO_5040872769" description="Secreted protein" evidence="1">
    <location>
        <begin position="30"/>
        <end position="157"/>
    </location>
</feature>
<organism evidence="2 3">
    <name type="scientific">Streptomyces telluris</name>
    <dbReference type="NCBI Taxonomy" id="2720021"/>
    <lineage>
        <taxon>Bacteria</taxon>
        <taxon>Bacillati</taxon>
        <taxon>Actinomycetota</taxon>
        <taxon>Actinomycetes</taxon>
        <taxon>Kitasatosporales</taxon>
        <taxon>Streptomycetaceae</taxon>
        <taxon>Streptomyces</taxon>
    </lineage>
</organism>
<evidence type="ECO:0000256" key="1">
    <source>
        <dbReference type="SAM" id="SignalP"/>
    </source>
</evidence>
<dbReference type="EMBL" id="JANIID010000049">
    <property type="protein sequence ID" value="MCQ8774612.1"/>
    <property type="molecule type" value="Genomic_DNA"/>
</dbReference>
<keyword evidence="3" id="KW-1185">Reference proteome</keyword>